<keyword evidence="2" id="KW-1133">Transmembrane helix</keyword>
<dbReference type="SUPFAM" id="SSF55073">
    <property type="entry name" value="Nucleotide cyclase"/>
    <property type="match status" value="1"/>
</dbReference>
<gene>
    <name evidence="4" type="ORF">KP803_14805</name>
</gene>
<keyword evidence="2" id="KW-0472">Membrane</keyword>
<dbReference type="PANTHER" id="PTHR46663:SF3">
    <property type="entry name" value="SLL0267 PROTEIN"/>
    <property type="match status" value="1"/>
</dbReference>
<feature type="transmembrane region" description="Helical" evidence="2">
    <location>
        <begin position="21"/>
        <end position="40"/>
    </location>
</feature>
<organism evidence="4 5">
    <name type="scientific">Vibrio amylolyticus</name>
    <dbReference type="NCBI Taxonomy" id="2847292"/>
    <lineage>
        <taxon>Bacteria</taxon>
        <taxon>Pseudomonadati</taxon>
        <taxon>Pseudomonadota</taxon>
        <taxon>Gammaproteobacteria</taxon>
        <taxon>Vibrionales</taxon>
        <taxon>Vibrionaceae</taxon>
        <taxon>Vibrio</taxon>
    </lineage>
</organism>
<protein>
    <submittedName>
        <fullName evidence="4">GGDEF domain-containing protein</fullName>
    </submittedName>
</protein>
<dbReference type="Pfam" id="PF00990">
    <property type="entry name" value="GGDEF"/>
    <property type="match status" value="1"/>
</dbReference>
<dbReference type="Gene3D" id="3.30.70.270">
    <property type="match status" value="1"/>
</dbReference>
<dbReference type="InterPro" id="IPR043128">
    <property type="entry name" value="Rev_trsase/Diguanyl_cyclase"/>
</dbReference>
<keyword evidence="5" id="KW-1185">Reference proteome</keyword>
<dbReference type="AlphaFoldDB" id="A0A9X2BKH6"/>
<dbReference type="EMBL" id="JAJHVV010000009">
    <property type="protein sequence ID" value="MCK6264547.1"/>
    <property type="molecule type" value="Genomic_DNA"/>
</dbReference>
<evidence type="ECO:0000256" key="1">
    <source>
        <dbReference type="ARBA" id="ARBA00001946"/>
    </source>
</evidence>
<keyword evidence="2" id="KW-0812">Transmembrane</keyword>
<dbReference type="InterPro" id="IPR000160">
    <property type="entry name" value="GGDEF_dom"/>
</dbReference>
<feature type="transmembrane region" description="Helical" evidence="2">
    <location>
        <begin position="46"/>
        <end position="63"/>
    </location>
</feature>
<dbReference type="PANTHER" id="PTHR46663">
    <property type="entry name" value="DIGUANYLATE CYCLASE DGCT-RELATED"/>
    <property type="match status" value="1"/>
</dbReference>
<evidence type="ECO:0000259" key="3">
    <source>
        <dbReference type="PROSITE" id="PS50887"/>
    </source>
</evidence>
<comment type="caution">
    <text evidence="4">The sequence shown here is derived from an EMBL/GenBank/DDBJ whole genome shotgun (WGS) entry which is preliminary data.</text>
</comment>
<dbReference type="InterPro" id="IPR029787">
    <property type="entry name" value="Nucleotide_cyclase"/>
</dbReference>
<dbReference type="GO" id="GO:0003824">
    <property type="term" value="F:catalytic activity"/>
    <property type="evidence" value="ECO:0007669"/>
    <property type="project" value="UniProtKB-ARBA"/>
</dbReference>
<comment type="cofactor">
    <cofactor evidence="1">
        <name>Mg(2+)</name>
        <dbReference type="ChEBI" id="CHEBI:18420"/>
    </cofactor>
</comment>
<sequence>MPQLVGRHLEEMANIRSSRKRRIVLISSIVVGILLAYYSMVHFSHSHYSFGLFNLCCLLAVILNVSHLSKQPKSNYSEIILSGVLLLQALVQLLYGENIISQILWLFPILAAIIFINEFKIGLLLSSSFYLIILFSVNFPGNTLIPREFPTDRLLFSLFSILLICNISSYYYAKAVNYIQSLYKEGIEDLAYMDQLTGLANRWSFENWASDKLAHPPENGTLTALIFIDIDDFKSINDAYGHDVGDRVLQHFARRLKNNIRNKDRKTNKHDYSIARFAGDEFVILLYDVKTKNDLNGILDRVCEIFTDNYKTEQRINTLTVSVGAALFPNDATTLPELTRCADKAMYTAKHRGKNQYCYYHDDPKDNQVGSNINNDNKVTQLKKTSLPYT</sequence>
<evidence type="ECO:0000313" key="5">
    <source>
        <dbReference type="Proteomes" id="UP001139559"/>
    </source>
</evidence>
<dbReference type="PROSITE" id="PS50887">
    <property type="entry name" value="GGDEF"/>
    <property type="match status" value="1"/>
</dbReference>
<evidence type="ECO:0000313" key="4">
    <source>
        <dbReference type="EMBL" id="MCK6264547.1"/>
    </source>
</evidence>
<feature type="transmembrane region" description="Helical" evidence="2">
    <location>
        <begin position="75"/>
        <end position="93"/>
    </location>
</feature>
<dbReference type="CDD" id="cd01949">
    <property type="entry name" value="GGDEF"/>
    <property type="match status" value="1"/>
</dbReference>
<dbReference type="FunFam" id="3.30.70.270:FF:000001">
    <property type="entry name" value="Diguanylate cyclase domain protein"/>
    <property type="match status" value="1"/>
</dbReference>
<dbReference type="SMART" id="SM00267">
    <property type="entry name" value="GGDEF"/>
    <property type="match status" value="1"/>
</dbReference>
<dbReference type="RefSeq" id="WP_248009628.1">
    <property type="nucleotide sequence ID" value="NZ_JAJHVV010000009.1"/>
</dbReference>
<evidence type="ECO:0000256" key="2">
    <source>
        <dbReference type="SAM" id="Phobius"/>
    </source>
</evidence>
<dbReference type="Proteomes" id="UP001139559">
    <property type="component" value="Unassembled WGS sequence"/>
</dbReference>
<feature type="transmembrane region" description="Helical" evidence="2">
    <location>
        <begin position="123"/>
        <end position="141"/>
    </location>
</feature>
<dbReference type="NCBIfam" id="TIGR00254">
    <property type="entry name" value="GGDEF"/>
    <property type="match status" value="1"/>
</dbReference>
<dbReference type="InterPro" id="IPR052163">
    <property type="entry name" value="DGC-Regulatory_Protein"/>
</dbReference>
<accession>A0A9X2BKH6</accession>
<proteinExistence type="predicted"/>
<feature type="transmembrane region" description="Helical" evidence="2">
    <location>
        <begin position="99"/>
        <end position="116"/>
    </location>
</feature>
<reference evidence="4" key="1">
    <citation type="submission" date="2021-11" db="EMBL/GenBank/DDBJ databases">
        <title>Vibrio ZSDE26 sp. nov. and Vibrio ZSDZ34 sp. nov., isolated from coastal seawater in Qingdao.</title>
        <authorList>
            <person name="Zhang P."/>
        </authorList>
    </citation>
    <scope>NUCLEOTIDE SEQUENCE</scope>
    <source>
        <strain evidence="4">ZSDE26</strain>
    </source>
</reference>
<feature type="domain" description="GGDEF" evidence="3">
    <location>
        <begin position="221"/>
        <end position="362"/>
    </location>
</feature>
<name>A0A9X2BKH6_9VIBR</name>
<feature type="transmembrane region" description="Helical" evidence="2">
    <location>
        <begin position="153"/>
        <end position="173"/>
    </location>
</feature>